<sequence length="357" mass="38476">MRARSFVVGCLFLPLCRGAVNPSVASLRFRSTSSEGFAYCFGRACKLLLESFESSSSSSSSPSAEFWCSRPMRNWSRDSRSCTLAFADKAGEAVRVPMEYCVWGEGVTPHVQLDVLLSVDLPAAPDFLDSHSGLPFLCLGLRCNDLKAFLGPGVVEDVPARVAVEVGGEDDEREGEREERDPVGDIGERALVGRFGLMWVESLVSTRLDETGKQGSFCWGKLCVNTLAGVSDFTCFQGEGWGEDRPPAAFVDLWSGKEGAPLCVSPATSLEKLKTEGRNVAIRLALSNHNAPSGFDGVPLADRALCLGKRCGELERAGKLPRSFQVSHRCFPTGTSEHSAAFCSLFEGKALLGISKA</sequence>
<feature type="signal peptide" evidence="1">
    <location>
        <begin position="1"/>
        <end position="18"/>
    </location>
</feature>
<dbReference type="AlphaFoldDB" id="A0A0G4FNP4"/>
<evidence type="ECO:0000313" key="2">
    <source>
        <dbReference type="EMBL" id="CEM15692.1"/>
    </source>
</evidence>
<gene>
    <name evidence="2" type="ORF">Cvel_17920</name>
</gene>
<organism evidence="2">
    <name type="scientific">Chromera velia CCMP2878</name>
    <dbReference type="NCBI Taxonomy" id="1169474"/>
    <lineage>
        <taxon>Eukaryota</taxon>
        <taxon>Sar</taxon>
        <taxon>Alveolata</taxon>
        <taxon>Colpodellida</taxon>
        <taxon>Chromeraceae</taxon>
        <taxon>Chromera</taxon>
    </lineage>
</organism>
<reference evidence="2" key="1">
    <citation type="submission" date="2014-11" db="EMBL/GenBank/DDBJ databases">
        <authorList>
            <person name="Otto D Thomas"/>
            <person name="Naeem Raeece"/>
        </authorList>
    </citation>
    <scope>NUCLEOTIDE SEQUENCE</scope>
</reference>
<feature type="chain" id="PRO_5005189530" description="Pherophorin domain-containing protein" evidence="1">
    <location>
        <begin position="19"/>
        <end position="357"/>
    </location>
</feature>
<protein>
    <recommendedName>
        <fullName evidence="3">Pherophorin domain-containing protein</fullName>
    </recommendedName>
</protein>
<accession>A0A0G4FNP4</accession>
<dbReference type="EMBL" id="CDMZ01000502">
    <property type="protein sequence ID" value="CEM15692.1"/>
    <property type="molecule type" value="Genomic_DNA"/>
</dbReference>
<evidence type="ECO:0008006" key="3">
    <source>
        <dbReference type="Google" id="ProtNLM"/>
    </source>
</evidence>
<keyword evidence="1" id="KW-0732">Signal</keyword>
<evidence type="ECO:0000256" key="1">
    <source>
        <dbReference type="SAM" id="SignalP"/>
    </source>
</evidence>
<dbReference type="VEuPathDB" id="CryptoDB:Cvel_17920"/>
<proteinExistence type="predicted"/>
<name>A0A0G4FNP4_9ALVE</name>